<reference evidence="1 2" key="1">
    <citation type="journal article" date="2024" name="Plant Biotechnol. J.">
        <title>Genome and CRISPR/Cas9 system of a widespread forest tree (Populus alba) in the world.</title>
        <authorList>
            <person name="Liu Y.J."/>
            <person name="Jiang P.F."/>
            <person name="Han X.M."/>
            <person name="Li X.Y."/>
            <person name="Wang H.M."/>
            <person name="Wang Y.J."/>
            <person name="Wang X.X."/>
            <person name="Zeng Q.Y."/>
        </authorList>
    </citation>
    <scope>NUCLEOTIDE SEQUENCE [LARGE SCALE GENOMIC DNA]</scope>
    <source>
        <strain evidence="2">cv. PAL-ZL1</strain>
    </source>
</reference>
<comment type="caution">
    <text evidence="1">The sequence shown here is derived from an EMBL/GenBank/DDBJ whole genome shotgun (WGS) entry which is preliminary data.</text>
</comment>
<accession>A0ACC4BYY2</accession>
<keyword evidence="2" id="KW-1185">Reference proteome</keyword>
<gene>
    <name evidence="1" type="ORF">D5086_014297</name>
</gene>
<protein>
    <submittedName>
        <fullName evidence="1">Uncharacterized protein</fullName>
    </submittedName>
</protein>
<evidence type="ECO:0000313" key="2">
    <source>
        <dbReference type="Proteomes" id="UP000309997"/>
    </source>
</evidence>
<organism evidence="1 2">
    <name type="scientific">Populus alba</name>
    <name type="common">White poplar</name>
    <dbReference type="NCBI Taxonomy" id="43335"/>
    <lineage>
        <taxon>Eukaryota</taxon>
        <taxon>Viridiplantae</taxon>
        <taxon>Streptophyta</taxon>
        <taxon>Embryophyta</taxon>
        <taxon>Tracheophyta</taxon>
        <taxon>Spermatophyta</taxon>
        <taxon>Magnoliopsida</taxon>
        <taxon>eudicotyledons</taxon>
        <taxon>Gunneridae</taxon>
        <taxon>Pentapetalae</taxon>
        <taxon>rosids</taxon>
        <taxon>fabids</taxon>
        <taxon>Malpighiales</taxon>
        <taxon>Salicaceae</taxon>
        <taxon>Saliceae</taxon>
        <taxon>Populus</taxon>
    </lineage>
</organism>
<evidence type="ECO:0000313" key="1">
    <source>
        <dbReference type="EMBL" id="KAL3583236.1"/>
    </source>
</evidence>
<sequence length="147" mass="16918">MNPTYDFKIKVHVKRESHELEEEDGAYVSKPGIARWDSKLVEIARRISYFDEGCQKGPHISCLNKRNCQMGFQVDGDRQKGSRISLFGGRQMGPHISALNKRNRQRGFQVDGDRQKGSRISLFWGSPDGTSYSMFVKRNRQMGFQDD</sequence>
<name>A0ACC4BYY2_POPAL</name>
<dbReference type="EMBL" id="RCHU02000007">
    <property type="protein sequence ID" value="KAL3583236.1"/>
    <property type="molecule type" value="Genomic_DNA"/>
</dbReference>
<dbReference type="Proteomes" id="UP000309997">
    <property type="component" value="Unassembled WGS sequence"/>
</dbReference>
<proteinExistence type="predicted"/>